<feature type="domain" description="Methyltransferase type 11" evidence="1">
    <location>
        <begin position="163"/>
        <end position="225"/>
    </location>
</feature>
<gene>
    <name evidence="2" type="ORF">SELMODRAFT_150376</name>
</gene>
<organism evidence="3">
    <name type="scientific">Selaginella moellendorffii</name>
    <name type="common">Spikemoss</name>
    <dbReference type="NCBI Taxonomy" id="88036"/>
    <lineage>
        <taxon>Eukaryota</taxon>
        <taxon>Viridiplantae</taxon>
        <taxon>Streptophyta</taxon>
        <taxon>Embryophyta</taxon>
        <taxon>Tracheophyta</taxon>
        <taxon>Lycopodiopsida</taxon>
        <taxon>Selaginellales</taxon>
        <taxon>Selaginellaceae</taxon>
        <taxon>Selaginella</taxon>
    </lineage>
</organism>
<name>D8RVQ4_SELML</name>
<dbReference type="OMA" id="MCTSWKS"/>
<dbReference type="FunCoup" id="D8RVQ4">
    <property type="interactions" value="1018"/>
</dbReference>
<dbReference type="Pfam" id="PF08241">
    <property type="entry name" value="Methyltransf_11"/>
    <property type="match status" value="1"/>
</dbReference>
<evidence type="ECO:0000259" key="1">
    <source>
        <dbReference type="Pfam" id="PF08241"/>
    </source>
</evidence>
<keyword evidence="3" id="KW-1185">Reference proteome</keyword>
<reference evidence="2 3" key="1">
    <citation type="journal article" date="2011" name="Science">
        <title>The Selaginella genome identifies genetic changes associated with the evolution of vascular plants.</title>
        <authorList>
            <person name="Banks J.A."/>
            <person name="Nishiyama T."/>
            <person name="Hasebe M."/>
            <person name="Bowman J.L."/>
            <person name="Gribskov M."/>
            <person name="dePamphilis C."/>
            <person name="Albert V.A."/>
            <person name="Aono N."/>
            <person name="Aoyama T."/>
            <person name="Ambrose B.A."/>
            <person name="Ashton N.W."/>
            <person name="Axtell M.J."/>
            <person name="Barker E."/>
            <person name="Barker M.S."/>
            <person name="Bennetzen J.L."/>
            <person name="Bonawitz N.D."/>
            <person name="Chapple C."/>
            <person name="Cheng C."/>
            <person name="Correa L.G."/>
            <person name="Dacre M."/>
            <person name="DeBarry J."/>
            <person name="Dreyer I."/>
            <person name="Elias M."/>
            <person name="Engstrom E.M."/>
            <person name="Estelle M."/>
            <person name="Feng L."/>
            <person name="Finet C."/>
            <person name="Floyd S.K."/>
            <person name="Frommer W.B."/>
            <person name="Fujita T."/>
            <person name="Gramzow L."/>
            <person name="Gutensohn M."/>
            <person name="Harholt J."/>
            <person name="Hattori M."/>
            <person name="Heyl A."/>
            <person name="Hirai T."/>
            <person name="Hiwatashi Y."/>
            <person name="Ishikawa M."/>
            <person name="Iwata M."/>
            <person name="Karol K.G."/>
            <person name="Koehler B."/>
            <person name="Kolukisaoglu U."/>
            <person name="Kubo M."/>
            <person name="Kurata T."/>
            <person name="Lalonde S."/>
            <person name="Li K."/>
            <person name="Li Y."/>
            <person name="Litt A."/>
            <person name="Lyons E."/>
            <person name="Manning G."/>
            <person name="Maruyama T."/>
            <person name="Michael T.P."/>
            <person name="Mikami K."/>
            <person name="Miyazaki S."/>
            <person name="Morinaga S."/>
            <person name="Murata T."/>
            <person name="Mueller-Roeber B."/>
            <person name="Nelson D.R."/>
            <person name="Obara M."/>
            <person name="Oguri Y."/>
            <person name="Olmstead R.G."/>
            <person name="Onodera N."/>
            <person name="Petersen B.L."/>
            <person name="Pils B."/>
            <person name="Prigge M."/>
            <person name="Rensing S.A."/>
            <person name="Riano-Pachon D.M."/>
            <person name="Roberts A.W."/>
            <person name="Sato Y."/>
            <person name="Scheller H.V."/>
            <person name="Schulz B."/>
            <person name="Schulz C."/>
            <person name="Shakirov E.V."/>
            <person name="Shibagaki N."/>
            <person name="Shinohara N."/>
            <person name="Shippen D.E."/>
            <person name="Soerensen I."/>
            <person name="Sotooka R."/>
            <person name="Sugimoto N."/>
            <person name="Sugita M."/>
            <person name="Sumikawa N."/>
            <person name="Tanurdzic M."/>
            <person name="Theissen G."/>
            <person name="Ulvskov P."/>
            <person name="Wakazuki S."/>
            <person name="Weng J.K."/>
            <person name="Willats W.W."/>
            <person name="Wipf D."/>
            <person name="Wolf P.G."/>
            <person name="Yang L."/>
            <person name="Zimmer A.D."/>
            <person name="Zhu Q."/>
            <person name="Mitros T."/>
            <person name="Hellsten U."/>
            <person name="Loque D."/>
            <person name="Otillar R."/>
            <person name="Salamov A."/>
            <person name="Schmutz J."/>
            <person name="Shapiro H."/>
            <person name="Lindquist E."/>
            <person name="Lucas S."/>
            <person name="Rokhsar D."/>
            <person name="Grigoriev I.V."/>
        </authorList>
    </citation>
    <scope>NUCLEOTIDE SEQUENCE [LARGE SCALE GENOMIC DNA]</scope>
</reference>
<sequence>MAAAVTASYRWRSVCSRSPTPSSRASASLAPRFLRRALLGAAAAAAGIMEPQGGDPAFAARSKKRSEAEEILRNVGWPEEFPFKKEDFQRYDESPDTLFYSTPRFVTHIDDAAIQALTKYYATVFPPSNTPGVALLDMCSSWVSHYPKNYAQQRIAGQGLNEEELKRNPVLTEYLVQDLNQNPRLPYEDNSFDVITNTVSVDYLSKPIDVFKEMNRVLKPGGLACLSFSNRCFWTKAVSVWTATGDVDHVWIVGAYFHYAGGYEPAEALDISPNPGRTDPMYVVFSRKLRA</sequence>
<dbReference type="PANTHER" id="PTHR43036">
    <property type="entry name" value="OSJNBB0011N17.9 PROTEIN"/>
    <property type="match status" value="1"/>
</dbReference>
<dbReference type="HOGENOM" id="CLU_072455_0_0_1"/>
<dbReference type="OrthoDB" id="2013972at2759"/>
<dbReference type="InParanoid" id="D8RVQ4"/>
<dbReference type="eggNOG" id="ENOG502QS7X">
    <property type="taxonomic scope" value="Eukaryota"/>
</dbReference>
<dbReference type="Gramene" id="EFJ23996">
    <property type="protein sequence ID" value="EFJ23996"/>
    <property type="gene ID" value="SELMODRAFT_150376"/>
</dbReference>
<dbReference type="AlphaFoldDB" id="D8RVQ4"/>
<dbReference type="CDD" id="cd02440">
    <property type="entry name" value="AdoMet_MTases"/>
    <property type="match status" value="1"/>
</dbReference>
<dbReference type="GO" id="GO:0008757">
    <property type="term" value="F:S-adenosylmethionine-dependent methyltransferase activity"/>
    <property type="evidence" value="ECO:0007669"/>
    <property type="project" value="InterPro"/>
</dbReference>
<dbReference type="KEGG" id="smo:SELMODRAFT_150376"/>
<dbReference type="SUPFAM" id="SSF53335">
    <property type="entry name" value="S-adenosyl-L-methionine-dependent methyltransferases"/>
    <property type="match status" value="1"/>
</dbReference>
<proteinExistence type="predicted"/>
<dbReference type="InterPro" id="IPR029063">
    <property type="entry name" value="SAM-dependent_MTases_sf"/>
</dbReference>
<dbReference type="Gene3D" id="3.40.50.150">
    <property type="entry name" value="Vaccinia Virus protein VP39"/>
    <property type="match status" value="1"/>
</dbReference>
<accession>D8RVQ4</accession>
<dbReference type="EMBL" id="GL377591">
    <property type="protein sequence ID" value="EFJ23996.1"/>
    <property type="molecule type" value="Genomic_DNA"/>
</dbReference>
<dbReference type="InterPro" id="IPR013216">
    <property type="entry name" value="Methyltransf_11"/>
</dbReference>
<evidence type="ECO:0000313" key="3">
    <source>
        <dbReference type="Proteomes" id="UP000001514"/>
    </source>
</evidence>
<dbReference type="PANTHER" id="PTHR43036:SF1">
    <property type="entry name" value="S-ADENOSYL-L-METHIONINE-DEPENDENT METHYLTRANSFERASES SUPERFAMILY PROTEIN"/>
    <property type="match status" value="1"/>
</dbReference>
<evidence type="ECO:0000313" key="2">
    <source>
        <dbReference type="EMBL" id="EFJ23996.1"/>
    </source>
</evidence>
<protein>
    <recommendedName>
        <fullName evidence="1">Methyltransferase type 11 domain-containing protein</fullName>
    </recommendedName>
</protein>
<dbReference type="Proteomes" id="UP000001514">
    <property type="component" value="Unassembled WGS sequence"/>
</dbReference>